<dbReference type="RefSeq" id="WP_106728406.1">
    <property type="nucleotide sequence ID" value="NZ_PXYG01000001.1"/>
</dbReference>
<sequence>MKIAILDDYQDQVRKLDCFARLAGHEVTVFTDNCQDPKALAERLQPFDALVLIRERTEITPSLLAALPRLRLISQTGKISSHLRLADCTRAGVALAEGVGSPVAPAELTWALIMAASRQLLPYCDALKAGHWQQNGGLGLGRALSGRTLGIWGYGKIGRRIARFGQAFDMRVQVWGSEASRQQASEDGLLAAPDQAAFFAGSDVLSLHLRLNDATRHRVTAADLALMKTDALLVNTSRAELIEPGALVAALERGRPGFAAVDVYEQEPDGEQLRRLLALPKVLCSPHLGYVEQGGYELYFGAAFDNILAFAGGRPVNIANPEVLHD</sequence>
<gene>
    <name evidence="7" type="ORF">C7H85_04110</name>
</gene>
<evidence type="ECO:0000313" key="8">
    <source>
        <dbReference type="Proteomes" id="UP000240243"/>
    </source>
</evidence>
<protein>
    <submittedName>
        <fullName evidence="7">3-phosphoglycerate dehydrogenase</fullName>
    </submittedName>
</protein>
<dbReference type="InterPro" id="IPR050857">
    <property type="entry name" value="D-2-hydroxyacid_DH"/>
</dbReference>
<proteinExistence type="inferred from homology"/>
<evidence type="ECO:0000256" key="3">
    <source>
        <dbReference type="ARBA" id="ARBA00023027"/>
    </source>
</evidence>
<dbReference type="GO" id="GO:0051287">
    <property type="term" value="F:NAD binding"/>
    <property type="evidence" value="ECO:0007669"/>
    <property type="project" value="InterPro"/>
</dbReference>
<accession>A0A2P7RCP1</accession>
<comment type="similarity">
    <text evidence="1 4">Belongs to the D-isomer specific 2-hydroxyacid dehydrogenase family.</text>
</comment>
<reference evidence="7 8" key="1">
    <citation type="submission" date="2018-03" db="EMBL/GenBank/DDBJ databases">
        <title>The draft genome of Zobellella sp. 59N8.</title>
        <authorList>
            <person name="Liu L."/>
            <person name="Li L."/>
            <person name="Zhang X."/>
            <person name="Liang L."/>
            <person name="Wang T."/>
        </authorList>
    </citation>
    <scope>NUCLEOTIDE SEQUENCE [LARGE SCALE GENOMIC DNA]</scope>
    <source>
        <strain evidence="7 8">59N8</strain>
    </source>
</reference>
<dbReference type="PANTHER" id="PTHR42789:SF1">
    <property type="entry name" value="D-ISOMER SPECIFIC 2-HYDROXYACID DEHYDROGENASE FAMILY PROTEIN (AFU_ORTHOLOGUE AFUA_6G10090)"/>
    <property type="match status" value="1"/>
</dbReference>
<dbReference type="Gene3D" id="3.40.50.720">
    <property type="entry name" value="NAD(P)-binding Rossmann-like Domain"/>
    <property type="match status" value="2"/>
</dbReference>
<name>A0A2P7RCP1_9GAMM</name>
<evidence type="ECO:0000256" key="2">
    <source>
        <dbReference type="ARBA" id="ARBA00023002"/>
    </source>
</evidence>
<feature type="domain" description="D-isomer specific 2-hydroxyacid dehydrogenase catalytic" evidence="5">
    <location>
        <begin position="18"/>
        <end position="316"/>
    </location>
</feature>
<dbReference type="SUPFAM" id="SSF52283">
    <property type="entry name" value="Formate/glycerate dehydrogenase catalytic domain-like"/>
    <property type="match status" value="1"/>
</dbReference>
<evidence type="ECO:0000259" key="5">
    <source>
        <dbReference type="Pfam" id="PF00389"/>
    </source>
</evidence>
<feature type="domain" description="D-isomer specific 2-hydroxyacid dehydrogenase NAD-binding" evidence="6">
    <location>
        <begin position="111"/>
        <end position="289"/>
    </location>
</feature>
<keyword evidence="8" id="KW-1185">Reference proteome</keyword>
<dbReference type="SUPFAM" id="SSF51735">
    <property type="entry name" value="NAD(P)-binding Rossmann-fold domains"/>
    <property type="match status" value="1"/>
</dbReference>
<evidence type="ECO:0000256" key="1">
    <source>
        <dbReference type="ARBA" id="ARBA00005854"/>
    </source>
</evidence>
<evidence type="ECO:0000259" key="6">
    <source>
        <dbReference type="Pfam" id="PF02826"/>
    </source>
</evidence>
<dbReference type="InterPro" id="IPR006140">
    <property type="entry name" value="D-isomer_DH_NAD-bd"/>
</dbReference>
<keyword evidence="2 4" id="KW-0560">Oxidoreductase</keyword>
<dbReference type="Pfam" id="PF00389">
    <property type="entry name" value="2-Hacid_dh"/>
    <property type="match status" value="1"/>
</dbReference>
<dbReference type="GO" id="GO:0016616">
    <property type="term" value="F:oxidoreductase activity, acting on the CH-OH group of donors, NAD or NADP as acceptor"/>
    <property type="evidence" value="ECO:0007669"/>
    <property type="project" value="InterPro"/>
</dbReference>
<dbReference type="AlphaFoldDB" id="A0A2P7RCP1"/>
<comment type="caution">
    <text evidence="7">The sequence shown here is derived from an EMBL/GenBank/DDBJ whole genome shotgun (WGS) entry which is preliminary data.</text>
</comment>
<keyword evidence="3" id="KW-0520">NAD</keyword>
<dbReference type="InterPro" id="IPR036291">
    <property type="entry name" value="NAD(P)-bd_dom_sf"/>
</dbReference>
<dbReference type="Pfam" id="PF02826">
    <property type="entry name" value="2-Hacid_dh_C"/>
    <property type="match status" value="1"/>
</dbReference>
<dbReference type="Proteomes" id="UP000240243">
    <property type="component" value="Unassembled WGS sequence"/>
</dbReference>
<evidence type="ECO:0000256" key="4">
    <source>
        <dbReference type="RuleBase" id="RU003719"/>
    </source>
</evidence>
<dbReference type="InterPro" id="IPR006139">
    <property type="entry name" value="D-isomer_2_OHA_DH_cat_dom"/>
</dbReference>
<dbReference type="CDD" id="cd12169">
    <property type="entry name" value="PGDH_like_1"/>
    <property type="match status" value="1"/>
</dbReference>
<dbReference type="OrthoDB" id="9805416at2"/>
<dbReference type="PANTHER" id="PTHR42789">
    <property type="entry name" value="D-ISOMER SPECIFIC 2-HYDROXYACID DEHYDROGENASE FAMILY PROTEIN (AFU_ORTHOLOGUE AFUA_6G10090)"/>
    <property type="match status" value="1"/>
</dbReference>
<dbReference type="EMBL" id="PXYG01000001">
    <property type="protein sequence ID" value="PSJ47995.1"/>
    <property type="molecule type" value="Genomic_DNA"/>
</dbReference>
<evidence type="ECO:0000313" key="7">
    <source>
        <dbReference type="EMBL" id="PSJ47995.1"/>
    </source>
</evidence>
<organism evidence="7 8">
    <name type="scientific">Zobellella endophytica</name>
    <dbReference type="NCBI Taxonomy" id="2116700"/>
    <lineage>
        <taxon>Bacteria</taxon>
        <taxon>Pseudomonadati</taxon>
        <taxon>Pseudomonadota</taxon>
        <taxon>Gammaproteobacteria</taxon>
        <taxon>Aeromonadales</taxon>
        <taxon>Aeromonadaceae</taxon>
        <taxon>Zobellella</taxon>
    </lineage>
</organism>